<gene>
    <name evidence="2" type="ORF">CVT24_011724</name>
</gene>
<evidence type="ECO:0008006" key="4">
    <source>
        <dbReference type="Google" id="ProtNLM"/>
    </source>
</evidence>
<accession>A0A409YHC3</accession>
<dbReference type="InParanoid" id="A0A409YHC3"/>
<reference evidence="2 3" key="1">
    <citation type="journal article" date="2018" name="Evol. Lett.">
        <title>Horizontal gene cluster transfer increased hallucinogenic mushroom diversity.</title>
        <authorList>
            <person name="Reynolds H.T."/>
            <person name="Vijayakumar V."/>
            <person name="Gluck-Thaler E."/>
            <person name="Korotkin H.B."/>
            <person name="Matheny P.B."/>
            <person name="Slot J.C."/>
        </authorList>
    </citation>
    <scope>NUCLEOTIDE SEQUENCE [LARGE SCALE GENOMIC DNA]</scope>
    <source>
        <strain evidence="2 3">2629</strain>
    </source>
</reference>
<keyword evidence="3" id="KW-1185">Reference proteome</keyword>
<name>A0A409YHC3_9AGAR</name>
<evidence type="ECO:0000313" key="2">
    <source>
        <dbReference type="EMBL" id="PPR02382.1"/>
    </source>
</evidence>
<organism evidence="2 3">
    <name type="scientific">Panaeolus cyanescens</name>
    <dbReference type="NCBI Taxonomy" id="181874"/>
    <lineage>
        <taxon>Eukaryota</taxon>
        <taxon>Fungi</taxon>
        <taxon>Dikarya</taxon>
        <taxon>Basidiomycota</taxon>
        <taxon>Agaricomycotina</taxon>
        <taxon>Agaricomycetes</taxon>
        <taxon>Agaricomycetidae</taxon>
        <taxon>Agaricales</taxon>
        <taxon>Agaricineae</taxon>
        <taxon>Galeropsidaceae</taxon>
        <taxon>Panaeolus</taxon>
    </lineage>
</organism>
<dbReference type="AlphaFoldDB" id="A0A409YHC3"/>
<dbReference type="EMBL" id="NHTK01001171">
    <property type="protein sequence ID" value="PPR02382.1"/>
    <property type="molecule type" value="Genomic_DNA"/>
</dbReference>
<sequence>MTPPAFPQEIYDLIVEHIGNNRQALTTCAIAHRDFTQSCHRRLFQSICLQIPNGRLHQIQPSNPRQGTRRYCEQRCDTLKDIFLRNPSIMQHVRRVKVLQICAKSFGDFPSMPVARAVSGLLNQLGSLDSPKLQSLQLASPRRTCLRWEDIPIPVQLAVFGLRHCTTLIELELRNIQGVPIFILESWTRLKSFSLYHSSLIERTQSENENGSNTSTPDNPNPQSMDDALLEDSPNLLQLTLHKSSLEFSRIYSGGYLKVSFKGLQRLQLSISALHATALPLTHLIDGTASTLRYLNLRFESTGLHFYDWAINLSNFPCLQDLMISIFLDPICSALQSPKNDDLLVIGSENPVQLKNFCLKLCWRTVGQDTGIMEHCRELTAGFYKLNRLFTASAFPQLTNFRIELEARRKSGHQDPVNGWYLESTLIAASDYVQTVFPNVSGLSGFAVVSKGTPSSV</sequence>
<dbReference type="OrthoDB" id="2788229at2759"/>
<feature type="compositionally biased region" description="Polar residues" evidence="1">
    <location>
        <begin position="204"/>
        <end position="224"/>
    </location>
</feature>
<proteinExistence type="predicted"/>
<protein>
    <recommendedName>
        <fullName evidence="4">F-box domain-containing protein</fullName>
    </recommendedName>
</protein>
<feature type="region of interest" description="Disordered" evidence="1">
    <location>
        <begin position="204"/>
        <end position="227"/>
    </location>
</feature>
<evidence type="ECO:0000313" key="3">
    <source>
        <dbReference type="Proteomes" id="UP000284842"/>
    </source>
</evidence>
<evidence type="ECO:0000256" key="1">
    <source>
        <dbReference type="SAM" id="MobiDB-lite"/>
    </source>
</evidence>
<comment type="caution">
    <text evidence="2">The sequence shown here is derived from an EMBL/GenBank/DDBJ whole genome shotgun (WGS) entry which is preliminary data.</text>
</comment>
<dbReference type="Proteomes" id="UP000284842">
    <property type="component" value="Unassembled WGS sequence"/>
</dbReference>